<gene>
    <name evidence="3" type="ORF">ENM21_01350</name>
</gene>
<evidence type="ECO:0000256" key="2">
    <source>
        <dbReference type="SAM" id="Phobius"/>
    </source>
</evidence>
<keyword evidence="2" id="KW-0472">Membrane</keyword>
<proteinExistence type="predicted"/>
<keyword evidence="2" id="KW-1133">Transmembrane helix</keyword>
<keyword evidence="2" id="KW-0812">Transmembrane</keyword>
<feature type="compositionally biased region" description="Low complexity" evidence="1">
    <location>
        <begin position="64"/>
        <end position="83"/>
    </location>
</feature>
<name>A0A7C5VU31_THERO</name>
<evidence type="ECO:0000256" key="1">
    <source>
        <dbReference type="SAM" id="MobiDB-lite"/>
    </source>
</evidence>
<organism evidence="3">
    <name type="scientific">Thermomicrobium roseum</name>
    <dbReference type="NCBI Taxonomy" id="500"/>
    <lineage>
        <taxon>Bacteria</taxon>
        <taxon>Pseudomonadati</taxon>
        <taxon>Thermomicrobiota</taxon>
        <taxon>Thermomicrobia</taxon>
        <taxon>Thermomicrobiales</taxon>
        <taxon>Thermomicrobiaceae</taxon>
        <taxon>Thermomicrobium</taxon>
    </lineage>
</organism>
<feature type="region of interest" description="Disordered" evidence="1">
    <location>
        <begin position="57"/>
        <end position="101"/>
    </location>
</feature>
<feature type="compositionally biased region" description="Pro residues" evidence="1">
    <location>
        <begin position="84"/>
        <end position="101"/>
    </location>
</feature>
<protein>
    <submittedName>
        <fullName evidence="3">Uncharacterized protein</fullName>
    </submittedName>
</protein>
<sequence>MTEPTPPRRRTGLYILGCLGALVVVSCVAVLGAGGGYLAWQVWRVVEPTLTAQALAPLPPTQPITPGTLQVQRSPTPSRTPAMRPTPRPSPTPTQPTPTPGPAVIPDWPTYDDPGYIRFQYPPNWLVITTPEAPEYNMRSCHCYWIIMSEQMVQNWPSPEVVADWFNRRSVDDLRPGSVYIEILRLDSEYAPTLTFEPTTARVTIGGQYEADVYVTDEQGRIFLYHYRDQQGRPWVIAIRLPSGLDENNPQVRRMFGILWTIDHR</sequence>
<reference evidence="3" key="1">
    <citation type="journal article" date="2020" name="mSystems">
        <title>Genome- and Community-Level Interaction Insights into Carbon Utilization and Element Cycling Functions of Hydrothermarchaeota in Hydrothermal Sediment.</title>
        <authorList>
            <person name="Zhou Z."/>
            <person name="Liu Y."/>
            <person name="Xu W."/>
            <person name="Pan J."/>
            <person name="Luo Z.H."/>
            <person name="Li M."/>
        </authorList>
    </citation>
    <scope>NUCLEOTIDE SEQUENCE [LARGE SCALE GENOMIC DNA]</scope>
    <source>
        <strain evidence="3">SpSt-1065</strain>
    </source>
</reference>
<feature type="transmembrane region" description="Helical" evidence="2">
    <location>
        <begin position="12"/>
        <end position="40"/>
    </location>
</feature>
<dbReference type="EMBL" id="DRWX01000068">
    <property type="protein sequence ID" value="HHM95853.1"/>
    <property type="molecule type" value="Genomic_DNA"/>
</dbReference>
<comment type="caution">
    <text evidence="3">The sequence shown here is derived from an EMBL/GenBank/DDBJ whole genome shotgun (WGS) entry which is preliminary data.</text>
</comment>
<dbReference type="AlphaFoldDB" id="A0A7C5VU31"/>
<accession>A0A7C5VU31</accession>
<evidence type="ECO:0000313" key="3">
    <source>
        <dbReference type="EMBL" id="HHM95853.1"/>
    </source>
</evidence>